<reference evidence="2" key="1">
    <citation type="journal article" date="2019" name="Int. J. Syst. Evol. Microbiol.">
        <title>The Global Catalogue of Microorganisms (GCM) 10K type strain sequencing project: providing services to taxonomists for standard genome sequencing and annotation.</title>
        <authorList>
            <consortium name="The Broad Institute Genomics Platform"/>
            <consortium name="The Broad Institute Genome Sequencing Center for Infectious Disease"/>
            <person name="Wu L."/>
            <person name="Ma J."/>
        </authorList>
    </citation>
    <scope>NUCLEOTIDE SEQUENCE [LARGE SCALE GENOMIC DNA]</scope>
    <source>
        <strain evidence="2">CCUG 52478</strain>
    </source>
</reference>
<dbReference type="RefSeq" id="WP_367921621.1">
    <property type="nucleotide sequence ID" value="NZ_BAABAC010000046.1"/>
</dbReference>
<dbReference type="Proteomes" id="UP001597229">
    <property type="component" value="Unassembled WGS sequence"/>
</dbReference>
<protein>
    <recommendedName>
        <fullName evidence="3">TnsA-like heteromeric transposase endonuclease subunit</fullName>
    </recommendedName>
</protein>
<sequence>MELAENDELGAGNCSVVWNVADKAVVQPVTDIELPTSLDLLPIRRVGTYCDAPNTIAMFPAVRDGYVLMLTVESRLELAWLQHLACDPRVSGLYTQPCLLLWTHEEGKAWRVPDLAAVIDGRLVFFDVKHSVRLEEPWTQMAFKLTARSLADAGVPYEVLSEMSAQRAHNLQLLSRYRWWNPALAEATAAVRDARPHTAAGLIRIIADLQSSGKKLRDESAVLEPDALGVGQAVLFHLLATGQCSADLDAPLRVVTGLTWPEQADSGGAQ</sequence>
<name>A0ABW3W8T1_9ACTN</name>
<gene>
    <name evidence="1" type="ORF">ACFQ3F_22880</name>
</gene>
<evidence type="ECO:0000313" key="2">
    <source>
        <dbReference type="Proteomes" id="UP001597229"/>
    </source>
</evidence>
<evidence type="ECO:0008006" key="3">
    <source>
        <dbReference type="Google" id="ProtNLM"/>
    </source>
</evidence>
<proteinExistence type="predicted"/>
<organism evidence="1 2">
    <name type="scientific">Nocardioides ginsengisoli</name>
    <dbReference type="NCBI Taxonomy" id="363868"/>
    <lineage>
        <taxon>Bacteria</taxon>
        <taxon>Bacillati</taxon>
        <taxon>Actinomycetota</taxon>
        <taxon>Actinomycetes</taxon>
        <taxon>Propionibacteriales</taxon>
        <taxon>Nocardioidaceae</taxon>
        <taxon>Nocardioides</taxon>
    </lineage>
</organism>
<evidence type="ECO:0000313" key="1">
    <source>
        <dbReference type="EMBL" id="MFD1250652.1"/>
    </source>
</evidence>
<accession>A0ABW3W8T1</accession>
<dbReference type="EMBL" id="JBHTLX010000027">
    <property type="protein sequence ID" value="MFD1250652.1"/>
    <property type="molecule type" value="Genomic_DNA"/>
</dbReference>
<comment type="caution">
    <text evidence="1">The sequence shown here is derived from an EMBL/GenBank/DDBJ whole genome shotgun (WGS) entry which is preliminary data.</text>
</comment>
<keyword evidence="2" id="KW-1185">Reference proteome</keyword>